<dbReference type="Proteomes" id="UP000249497">
    <property type="component" value="Unassembled WGS sequence"/>
</dbReference>
<feature type="compositionally biased region" description="Polar residues" evidence="1">
    <location>
        <begin position="101"/>
        <end position="110"/>
    </location>
</feature>
<feature type="region of interest" description="Disordered" evidence="1">
    <location>
        <begin position="296"/>
        <end position="412"/>
    </location>
</feature>
<feature type="compositionally biased region" description="Basic residues" evidence="1">
    <location>
        <begin position="436"/>
        <end position="448"/>
    </location>
</feature>
<feature type="compositionally biased region" description="Polar residues" evidence="1">
    <location>
        <begin position="451"/>
        <end position="475"/>
    </location>
</feature>
<feature type="compositionally biased region" description="Polar residues" evidence="1">
    <location>
        <begin position="58"/>
        <end position="68"/>
    </location>
</feature>
<feature type="compositionally biased region" description="Low complexity" evidence="1">
    <location>
        <begin position="90"/>
        <end position="100"/>
    </location>
</feature>
<feature type="region of interest" description="Disordered" evidence="1">
    <location>
        <begin position="1"/>
        <end position="187"/>
    </location>
</feature>
<protein>
    <submittedName>
        <fullName evidence="2">Uncharacterized protein</fullName>
    </submittedName>
</protein>
<dbReference type="AlphaFoldDB" id="A0A8T8WQ65"/>
<feature type="compositionally biased region" description="Basic residues" evidence="1">
    <location>
        <begin position="300"/>
        <end position="313"/>
    </location>
</feature>
<feature type="compositionally biased region" description="Low complexity" evidence="1">
    <location>
        <begin position="15"/>
        <end position="24"/>
    </location>
</feature>
<feature type="compositionally biased region" description="Polar residues" evidence="1">
    <location>
        <begin position="367"/>
        <end position="377"/>
    </location>
</feature>
<reference evidence="2 3" key="1">
    <citation type="submission" date="2018-02" db="EMBL/GenBank/DDBJ databases">
        <title>The genomes of Aspergillus section Nigri reveals drivers in fungal speciation.</title>
        <authorList>
            <consortium name="DOE Joint Genome Institute"/>
            <person name="Vesth T.C."/>
            <person name="Nybo J."/>
            <person name="Theobald S."/>
            <person name="Brandl J."/>
            <person name="Frisvad J.C."/>
            <person name="Nielsen K.F."/>
            <person name="Lyhne E.K."/>
            <person name="Kogle M.E."/>
            <person name="Kuo A."/>
            <person name="Riley R."/>
            <person name="Clum A."/>
            <person name="Nolan M."/>
            <person name="Lipzen A."/>
            <person name="Salamov A."/>
            <person name="Henrissat B."/>
            <person name="Wiebenga A."/>
            <person name="De vries R.P."/>
            <person name="Grigoriev I.V."/>
            <person name="Mortensen U.H."/>
            <person name="Andersen M.R."/>
            <person name="Baker S.E."/>
        </authorList>
    </citation>
    <scope>NUCLEOTIDE SEQUENCE [LARGE SCALE GENOMIC DNA]</scope>
    <source>
        <strain evidence="2 3">CBS 114.51</strain>
    </source>
</reference>
<organism evidence="2 3">
    <name type="scientific">Aspergillus japonicus CBS 114.51</name>
    <dbReference type="NCBI Taxonomy" id="1448312"/>
    <lineage>
        <taxon>Eukaryota</taxon>
        <taxon>Fungi</taxon>
        <taxon>Dikarya</taxon>
        <taxon>Ascomycota</taxon>
        <taxon>Pezizomycotina</taxon>
        <taxon>Eurotiomycetes</taxon>
        <taxon>Eurotiomycetidae</taxon>
        <taxon>Eurotiales</taxon>
        <taxon>Aspergillaceae</taxon>
        <taxon>Aspergillus</taxon>
        <taxon>Aspergillus subgen. Circumdati</taxon>
    </lineage>
</organism>
<feature type="compositionally biased region" description="Low complexity" evidence="1">
    <location>
        <begin position="147"/>
        <end position="156"/>
    </location>
</feature>
<dbReference type="GeneID" id="37170450"/>
<gene>
    <name evidence="2" type="ORF">BO86DRAFT_202350</name>
</gene>
<evidence type="ECO:0000256" key="1">
    <source>
        <dbReference type="SAM" id="MobiDB-lite"/>
    </source>
</evidence>
<evidence type="ECO:0000313" key="2">
    <source>
        <dbReference type="EMBL" id="RAH77931.1"/>
    </source>
</evidence>
<dbReference type="RefSeq" id="XP_025523825.1">
    <property type="nucleotide sequence ID" value="XM_025666758.1"/>
</dbReference>
<feature type="compositionally biased region" description="Basic and acidic residues" evidence="1">
    <location>
        <begin position="25"/>
        <end position="38"/>
    </location>
</feature>
<feature type="region of interest" description="Disordered" evidence="1">
    <location>
        <begin position="425"/>
        <end position="518"/>
    </location>
</feature>
<sequence length="518" mass="55410">MSSGAPRLDPRQHVHSAQSSSSRQIDSRYDARGERRDGALGFSKAANDPESQGGVARGSSSSTDQSSLVGPATAHLTPEFPLYDDDRHGSSYSSSRVSASQGTSSAVSQPSKVSNSVRSVSGGRQLSIEEAIAGQQATPRPLSVSRSPSGKGSPGKQRAPGFADSVTETSKTGGRGMERLRSSSIGSLSRESRIAALSVHLRTRLSYAAAKIEKSRQMQKAQDLPPTARIDSLVRSGQLAYLDQVDAQHPEGMGSPASMTMSSPDMYGTAGFNRPVGSARLSPAAWSEAAASPHAGFSRNHYHHHHHHHHHSHSHIDHSTRPKLAPPVDIISKGGSHGNRRRRPNPNEFISPPTFTHRRHHSHQDVGLSQSSANSDTILVPGTPPLQPSGSMPSARHGGVAGEQHDRARSSAMEQDAIETLLFMSSPGHSGYHSTHSQHSRRPQHQHVPRSSNGSQESSLRVPWSQPSYSGSTHGHGQPRAGSAEEATGLEAQAGDEIDRMLDQMDSDSEDDAVRSRR</sequence>
<keyword evidence="3" id="KW-1185">Reference proteome</keyword>
<accession>A0A8T8WQ65</accession>
<dbReference type="OrthoDB" id="2359117at2759"/>
<proteinExistence type="predicted"/>
<feature type="compositionally biased region" description="Low complexity" evidence="1">
    <location>
        <begin position="111"/>
        <end position="121"/>
    </location>
</feature>
<evidence type="ECO:0000313" key="3">
    <source>
        <dbReference type="Proteomes" id="UP000249497"/>
    </source>
</evidence>
<name>A0A8T8WQ65_ASPJA</name>
<dbReference type="EMBL" id="KZ824834">
    <property type="protein sequence ID" value="RAH77931.1"/>
    <property type="molecule type" value="Genomic_DNA"/>
</dbReference>